<dbReference type="Gramene" id="PHT65009">
    <property type="protein sequence ID" value="PHT65009"/>
    <property type="gene ID" value="T459_29434"/>
</dbReference>
<sequence length="86" mass="9860">MQNTNLICCVILKIQQSFFQVIQLKLQNYLTKGIKMTPLIQGTRILRRFSTFGGVPEGHCAVYVGESQKKRFIVPVSYLSQHLFPD</sequence>
<name>A0A2G2Y5N5_CAPAN</name>
<comment type="similarity">
    <text evidence="1">Belongs to the ARG7 family.</text>
</comment>
<evidence type="ECO:0000313" key="3">
    <source>
        <dbReference type="Proteomes" id="UP000222542"/>
    </source>
</evidence>
<reference evidence="2 3" key="1">
    <citation type="journal article" date="2014" name="Nat. Genet.">
        <title>Genome sequence of the hot pepper provides insights into the evolution of pungency in Capsicum species.</title>
        <authorList>
            <person name="Kim S."/>
            <person name="Park M."/>
            <person name="Yeom S.I."/>
            <person name="Kim Y.M."/>
            <person name="Lee J.M."/>
            <person name="Lee H.A."/>
            <person name="Seo E."/>
            <person name="Choi J."/>
            <person name="Cheong K."/>
            <person name="Kim K.T."/>
            <person name="Jung K."/>
            <person name="Lee G.W."/>
            <person name="Oh S.K."/>
            <person name="Bae C."/>
            <person name="Kim S.B."/>
            <person name="Lee H.Y."/>
            <person name="Kim S.Y."/>
            <person name="Kim M.S."/>
            <person name="Kang B.C."/>
            <person name="Jo Y.D."/>
            <person name="Yang H.B."/>
            <person name="Jeong H.J."/>
            <person name="Kang W.H."/>
            <person name="Kwon J.K."/>
            <person name="Shin C."/>
            <person name="Lim J.Y."/>
            <person name="Park J.H."/>
            <person name="Huh J.H."/>
            <person name="Kim J.S."/>
            <person name="Kim B.D."/>
            <person name="Cohen O."/>
            <person name="Paran I."/>
            <person name="Suh M.C."/>
            <person name="Lee S.B."/>
            <person name="Kim Y.K."/>
            <person name="Shin Y."/>
            <person name="Noh S.J."/>
            <person name="Park J."/>
            <person name="Seo Y.S."/>
            <person name="Kwon S.Y."/>
            <person name="Kim H.A."/>
            <person name="Park J.M."/>
            <person name="Kim H.J."/>
            <person name="Choi S.B."/>
            <person name="Bosland P.W."/>
            <person name="Reeves G."/>
            <person name="Jo S.H."/>
            <person name="Lee B.W."/>
            <person name="Cho H.T."/>
            <person name="Choi H.S."/>
            <person name="Lee M.S."/>
            <person name="Yu Y."/>
            <person name="Do Choi Y."/>
            <person name="Park B.S."/>
            <person name="van Deynze A."/>
            <person name="Ashrafi H."/>
            <person name="Hill T."/>
            <person name="Kim W.T."/>
            <person name="Pai H.S."/>
            <person name="Ahn H.K."/>
            <person name="Yeam I."/>
            <person name="Giovannoni J.J."/>
            <person name="Rose J.K."/>
            <person name="Sorensen I."/>
            <person name="Lee S.J."/>
            <person name="Kim R.W."/>
            <person name="Choi I.Y."/>
            <person name="Choi B.S."/>
            <person name="Lim J.S."/>
            <person name="Lee Y.H."/>
            <person name="Choi D."/>
        </authorList>
    </citation>
    <scope>NUCLEOTIDE SEQUENCE [LARGE SCALE GENOMIC DNA]</scope>
    <source>
        <strain evidence="3">cv. CM334</strain>
    </source>
</reference>
<dbReference type="EMBL" id="AYRZ02000012">
    <property type="protein sequence ID" value="PHT65009.1"/>
    <property type="molecule type" value="Genomic_DNA"/>
</dbReference>
<dbReference type="AlphaFoldDB" id="A0A2G2Y5N5"/>
<organism evidence="2 3">
    <name type="scientific">Capsicum annuum</name>
    <name type="common">Capsicum pepper</name>
    <dbReference type="NCBI Taxonomy" id="4072"/>
    <lineage>
        <taxon>Eukaryota</taxon>
        <taxon>Viridiplantae</taxon>
        <taxon>Streptophyta</taxon>
        <taxon>Embryophyta</taxon>
        <taxon>Tracheophyta</taxon>
        <taxon>Spermatophyta</taxon>
        <taxon>Magnoliopsida</taxon>
        <taxon>eudicotyledons</taxon>
        <taxon>Gunneridae</taxon>
        <taxon>Pentapetalae</taxon>
        <taxon>asterids</taxon>
        <taxon>lamiids</taxon>
        <taxon>Solanales</taxon>
        <taxon>Solanaceae</taxon>
        <taxon>Solanoideae</taxon>
        <taxon>Capsiceae</taxon>
        <taxon>Capsicum</taxon>
    </lineage>
</organism>
<comment type="caution">
    <text evidence="2">The sequence shown here is derived from an EMBL/GenBank/DDBJ whole genome shotgun (WGS) entry which is preliminary data.</text>
</comment>
<protein>
    <submittedName>
        <fullName evidence="2">Auxin-responsive protein SAUR19</fullName>
    </submittedName>
</protein>
<dbReference type="PANTHER" id="PTHR31929">
    <property type="entry name" value="SAUR-LIKE AUXIN-RESPONSIVE PROTEIN FAMILY-RELATED"/>
    <property type="match status" value="1"/>
</dbReference>
<dbReference type="Pfam" id="PF02519">
    <property type="entry name" value="Auxin_inducible"/>
    <property type="match status" value="1"/>
</dbReference>
<reference evidence="2 3" key="2">
    <citation type="journal article" date="2017" name="Genome Biol.">
        <title>New reference genome sequences of hot pepper reveal the massive evolution of plant disease-resistance genes by retroduplication.</title>
        <authorList>
            <person name="Kim S."/>
            <person name="Park J."/>
            <person name="Yeom S.I."/>
            <person name="Kim Y.M."/>
            <person name="Seo E."/>
            <person name="Kim K.T."/>
            <person name="Kim M.S."/>
            <person name="Lee J.M."/>
            <person name="Cheong K."/>
            <person name="Shin H.S."/>
            <person name="Kim S.B."/>
            <person name="Han K."/>
            <person name="Lee J."/>
            <person name="Park M."/>
            <person name="Lee H.A."/>
            <person name="Lee H.Y."/>
            <person name="Lee Y."/>
            <person name="Oh S."/>
            <person name="Lee J.H."/>
            <person name="Choi E."/>
            <person name="Choi E."/>
            <person name="Lee S.E."/>
            <person name="Jeon J."/>
            <person name="Kim H."/>
            <person name="Choi G."/>
            <person name="Song H."/>
            <person name="Lee J."/>
            <person name="Lee S.C."/>
            <person name="Kwon J.K."/>
            <person name="Lee H.Y."/>
            <person name="Koo N."/>
            <person name="Hong Y."/>
            <person name="Kim R.W."/>
            <person name="Kang W.H."/>
            <person name="Huh J.H."/>
            <person name="Kang B.C."/>
            <person name="Yang T.J."/>
            <person name="Lee Y.H."/>
            <person name="Bennetzen J.L."/>
            <person name="Choi D."/>
        </authorList>
    </citation>
    <scope>NUCLEOTIDE SEQUENCE [LARGE SCALE GENOMIC DNA]</scope>
    <source>
        <strain evidence="3">cv. CM334</strain>
    </source>
</reference>
<dbReference type="Proteomes" id="UP000222542">
    <property type="component" value="Unassembled WGS sequence"/>
</dbReference>
<gene>
    <name evidence="2" type="ORF">T459_29434</name>
</gene>
<evidence type="ECO:0000256" key="1">
    <source>
        <dbReference type="ARBA" id="ARBA00006974"/>
    </source>
</evidence>
<keyword evidence="3" id="KW-1185">Reference proteome</keyword>
<evidence type="ECO:0000313" key="2">
    <source>
        <dbReference type="EMBL" id="PHT65009.1"/>
    </source>
</evidence>
<dbReference type="InterPro" id="IPR003676">
    <property type="entry name" value="SAUR_fam"/>
</dbReference>
<accession>A0A2G2Y5N5</accession>
<proteinExistence type="inferred from homology"/>
<dbReference type="GO" id="GO:0009733">
    <property type="term" value="P:response to auxin"/>
    <property type="evidence" value="ECO:0007669"/>
    <property type="project" value="InterPro"/>
</dbReference>